<keyword evidence="3" id="KW-1185">Reference proteome</keyword>
<dbReference type="OrthoDB" id="3249523at2759"/>
<proteinExistence type="predicted"/>
<reference evidence="2 3" key="1">
    <citation type="submission" date="2019-02" db="EMBL/GenBank/DDBJ databases">
        <title>Genome sequencing of the rare red list fungi Phellinidium pouzarii.</title>
        <authorList>
            <person name="Buettner E."/>
            <person name="Kellner H."/>
        </authorList>
    </citation>
    <scope>NUCLEOTIDE SEQUENCE [LARGE SCALE GENOMIC DNA]</scope>
    <source>
        <strain evidence="2 3">DSM 108285</strain>
    </source>
</reference>
<name>A0A4S4LDN7_9AGAM</name>
<evidence type="ECO:0000313" key="3">
    <source>
        <dbReference type="Proteomes" id="UP000308199"/>
    </source>
</evidence>
<dbReference type="AlphaFoldDB" id="A0A4S4LDN7"/>
<evidence type="ECO:0000313" key="2">
    <source>
        <dbReference type="EMBL" id="THH09952.1"/>
    </source>
</evidence>
<keyword evidence="1" id="KW-0732">Signal</keyword>
<organism evidence="2 3">
    <name type="scientific">Phellinidium pouzarii</name>
    <dbReference type="NCBI Taxonomy" id="167371"/>
    <lineage>
        <taxon>Eukaryota</taxon>
        <taxon>Fungi</taxon>
        <taxon>Dikarya</taxon>
        <taxon>Basidiomycota</taxon>
        <taxon>Agaricomycotina</taxon>
        <taxon>Agaricomycetes</taxon>
        <taxon>Hymenochaetales</taxon>
        <taxon>Hymenochaetaceae</taxon>
        <taxon>Phellinidium</taxon>
    </lineage>
</organism>
<dbReference type="Proteomes" id="UP000308199">
    <property type="component" value="Unassembled WGS sequence"/>
</dbReference>
<feature type="signal peptide" evidence="1">
    <location>
        <begin position="1"/>
        <end position="19"/>
    </location>
</feature>
<evidence type="ECO:0000256" key="1">
    <source>
        <dbReference type="SAM" id="SignalP"/>
    </source>
</evidence>
<protein>
    <recommendedName>
        <fullName evidence="4">Cyanovirin-N domain-containing protein</fullName>
    </recommendedName>
</protein>
<gene>
    <name evidence="2" type="ORF">EW145_g1646</name>
</gene>
<dbReference type="EMBL" id="SGPK01000048">
    <property type="protein sequence ID" value="THH09952.1"/>
    <property type="molecule type" value="Genomic_DNA"/>
</dbReference>
<feature type="chain" id="PRO_5020592824" description="Cyanovirin-N domain-containing protein" evidence="1">
    <location>
        <begin position="20"/>
        <end position="223"/>
    </location>
</feature>
<evidence type="ECO:0008006" key="4">
    <source>
        <dbReference type="Google" id="ProtNLM"/>
    </source>
</evidence>
<accession>A0A4S4LDN7</accession>
<sequence>MKFFATPLVTFIFGLGALGATIRSNQGSTANTKNSGLDRCPTAYVVSTQIIQAGSISINRSTYACPDDSLRQALQTPPPASKNISSNAFGRRELVQKRNAAECRNAAPECQCGQSFQCACQNVTAEAPVPTDCASLISSTSVIAQAAGASFLVEPDNFELISFGTCALEWTNLGCDTLEYCWDELGDTGGVVNQLCFEEGGGTAAACSADDDLWLLQSLRVGS</sequence>
<comment type="caution">
    <text evidence="2">The sequence shown here is derived from an EMBL/GenBank/DDBJ whole genome shotgun (WGS) entry which is preliminary data.</text>
</comment>